<dbReference type="Pfam" id="PF16413">
    <property type="entry name" value="Mlh1_C"/>
    <property type="match status" value="1"/>
</dbReference>
<keyword evidence="9" id="KW-1185">Reference proteome</keyword>
<dbReference type="SUPFAM" id="SSF54211">
    <property type="entry name" value="Ribosomal protein S5 domain 2-like"/>
    <property type="match status" value="1"/>
</dbReference>
<evidence type="ECO:0000313" key="10">
    <source>
        <dbReference type="RefSeq" id="XP_022241187.1"/>
    </source>
</evidence>
<dbReference type="Gene3D" id="3.30.565.10">
    <property type="entry name" value="Histidine kinase-like ATPase, C-terminal domain"/>
    <property type="match status" value="1"/>
</dbReference>
<dbReference type="InterPro" id="IPR002099">
    <property type="entry name" value="MutL/Mlh/PMS"/>
</dbReference>
<dbReference type="InterPro" id="IPR013507">
    <property type="entry name" value="DNA_mismatch_S5_2-like"/>
</dbReference>
<evidence type="ECO:0000256" key="7">
    <source>
        <dbReference type="SAM" id="SignalP"/>
    </source>
</evidence>
<evidence type="ECO:0000256" key="6">
    <source>
        <dbReference type="SAM" id="MobiDB-lite"/>
    </source>
</evidence>
<dbReference type="CDD" id="cd03483">
    <property type="entry name" value="MutL_Trans_MLH1"/>
    <property type="match status" value="1"/>
</dbReference>
<comment type="subcellular location">
    <subcellularLocation>
        <location evidence="1">Nucleus</location>
    </subcellularLocation>
</comment>
<keyword evidence="7" id="KW-0732">Signal</keyword>
<dbReference type="PANTHER" id="PTHR10073:SF12">
    <property type="entry name" value="DNA MISMATCH REPAIR PROTEIN MLH1"/>
    <property type="match status" value="1"/>
</dbReference>
<evidence type="ECO:0000256" key="3">
    <source>
        <dbReference type="ARBA" id="ARBA00022763"/>
    </source>
</evidence>
<name>A0ABM1SC32_LIMPO</name>
<accession>A0ABM1SC32</accession>
<dbReference type="PROSITE" id="PS00058">
    <property type="entry name" value="DNA_MISMATCH_REPAIR_1"/>
    <property type="match status" value="1"/>
</dbReference>
<dbReference type="RefSeq" id="XP_022241187.1">
    <property type="nucleotide sequence ID" value="XM_022385479.1"/>
</dbReference>
<dbReference type="InterPro" id="IPR036890">
    <property type="entry name" value="HATPase_C_sf"/>
</dbReference>
<evidence type="ECO:0000313" key="9">
    <source>
        <dbReference type="Proteomes" id="UP000694941"/>
    </source>
</evidence>
<comment type="similarity">
    <text evidence="2">Belongs to the DNA mismatch repair MutL/HexB family.</text>
</comment>
<dbReference type="PANTHER" id="PTHR10073">
    <property type="entry name" value="DNA MISMATCH REPAIR PROTEIN MLH, PMS, MUTL"/>
    <property type="match status" value="1"/>
</dbReference>
<keyword evidence="4" id="KW-0234">DNA repair</keyword>
<dbReference type="InterPro" id="IPR014721">
    <property type="entry name" value="Ribsml_uS5_D2-typ_fold_subgr"/>
</dbReference>
<dbReference type="GeneID" id="106458921"/>
<feature type="region of interest" description="Disordered" evidence="6">
    <location>
        <begin position="369"/>
        <end position="393"/>
    </location>
</feature>
<gene>
    <name evidence="10" type="primary">LOC106458921</name>
</gene>
<dbReference type="InterPro" id="IPR032189">
    <property type="entry name" value="Mlh1_C"/>
</dbReference>
<dbReference type="InterPro" id="IPR020568">
    <property type="entry name" value="Ribosomal_Su5_D2-typ_SF"/>
</dbReference>
<dbReference type="InterPro" id="IPR038973">
    <property type="entry name" value="MutL/Mlh/Pms-like"/>
</dbReference>
<evidence type="ECO:0000259" key="8">
    <source>
        <dbReference type="SMART" id="SM01340"/>
    </source>
</evidence>
<organism evidence="9 10">
    <name type="scientific">Limulus polyphemus</name>
    <name type="common">Atlantic horseshoe crab</name>
    <dbReference type="NCBI Taxonomy" id="6850"/>
    <lineage>
        <taxon>Eukaryota</taxon>
        <taxon>Metazoa</taxon>
        <taxon>Ecdysozoa</taxon>
        <taxon>Arthropoda</taxon>
        <taxon>Chelicerata</taxon>
        <taxon>Merostomata</taxon>
        <taxon>Xiphosura</taxon>
        <taxon>Limulidae</taxon>
        <taxon>Limulus</taxon>
    </lineage>
</organism>
<sequence>MRTLSTKLLLVKLYLDAKATSIQVVVKSGGMKLLQIQDNGTGIRKEDLDIVCERFTTSKLQKIEDLSTMATYGFRGEALNSISHVAHLSITTKTADSKCAFNVKYVDGKPAGPPKPSAGNQGTQIIVEDLFYNLAIRRKALKSTSEEHAKILEVVCRYSIHNASVGFTLKKYGETSNDIHTLPNSTTVDNIRTIYGASVAKELLNLECQDEMLKFKLEGYISNVNYSIPKSRFLLFINHRLVDCSSLRKGIESVYSTYLPKGSHPFLYLSLEIDSHNVDVNVHPTKHEVRFLHEDSIVEKIQQAVDARLLGSNTSRNFLTQALLPSARISSNQTGAVSITSRTSNKVYDHQMVRTDCRDQKLDAFIHKSSEKSRDEEATVASEQTNSVDDTPTQRSIQLTSVSNLRQEIQNKGHSGLKELFQEHTFVGCVNREFSLVQHQTKLYLTNNHRLSEELFYQIMIENFGNFGILKLSSPAPIYDLAMLALESEESGWSELDGPKTGLAQYIVDFLKTKAEMLEDYFSLDIDQEGNILSLPLLLDKYIPPLETLPMYVLRLTTEVDWETEEECFQTFCREMARFYAFPRDGVETCTSSDTVPSWKWTVEHVLYPGIRSTLTPPRFFAEDSTVLQIADLPDLYRVFERC</sequence>
<reference evidence="10" key="1">
    <citation type="submission" date="2025-08" db="UniProtKB">
        <authorList>
            <consortium name="RefSeq"/>
        </authorList>
    </citation>
    <scope>IDENTIFICATION</scope>
    <source>
        <tissue evidence="10">Muscle</tissue>
    </source>
</reference>
<evidence type="ECO:0000256" key="2">
    <source>
        <dbReference type="ARBA" id="ARBA00006082"/>
    </source>
</evidence>
<proteinExistence type="inferred from homology"/>
<feature type="chain" id="PRO_5045784390" evidence="7">
    <location>
        <begin position="20"/>
        <end position="643"/>
    </location>
</feature>
<evidence type="ECO:0000256" key="1">
    <source>
        <dbReference type="ARBA" id="ARBA00004123"/>
    </source>
</evidence>
<feature type="compositionally biased region" description="Polar residues" evidence="6">
    <location>
        <begin position="381"/>
        <end position="393"/>
    </location>
</feature>
<keyword evidence="5" id="KW-0539">Nucleus</keyword>
<feature type="signal peptide" evidence="7">
    <location>
        <begin position="1"/>
        <end position="19"/>
    </location>
</feature>
<dbReference type="Pfam" id="PF13589">
    <property type="entry name" value="HATPase_c_3"/>
    <property type="match status" value="1"/>
</dbReference>
<dbReference type="Gene3D" id="3.30.230.10">
    <property type="match status" value="1"/>
</dbReference>
<dbReference type="Proteomes" id="UP000694941">
    <property type="component" value="Unplaced"/>
</dbReference>
<protein>
    <submittedName>
        <fullName evidence="10">DNA mismatch repair protein Mlh1-like isoform X2</fullName>
    </submittedName>
</protein>
<dbReference type="CDD" id="cd16926">
    <property type="entry name" value="HATPase_MutL-MLH-PMS-like"/>
    <property type="match status" value="1"/>
</dbReference>
<evidence type="ECO:0000256" key="5">
    <source>
        <dbReference type="ARBA" id="ARBA00023242"/>
    </source>
</evidence>
<dbReference type="SUPFAM" id="SSF55874">
    <property type="entry name" value="ATPase domain of HSP90 chaperone/DNA topoisomerase II/histidine kinase"/>
    <property type="match status" value="1"/>
</dbReference>
<dbReference type="Pfam" id="PF01119">
    <property type="entry name" value="DNA_mis_repair"/>
    <property type="match status" value="1"/>
</dbReference>
<evidence type="ECO:0000256" key="4">
    <source>
        <dbReference type="ARBA" id="ARBA00023204"/>
    </source>
</evidence>
<feature type="domain" description="DNA mismatch repair protein S5" evidence="8">
    <location>
        <begin position="191"/>
        <end position="310"/>
    </location>
</feature>
<dbReference type="InterPro" id="IPR014762">
    <property type="entry name" value="DNA_mismatch_repair_CS"/>
</dbReference>
<dbReference type="SMART" id="SM01340">
    <property type="entry name" value="DNA_mis_repair"/>
    <property type="match status" value="1"/>
</dbReference>
<keyword evidence="3" id="KW-0227">DNA damage</keyword>
<dbReference type="NCBIfam" id="TIGR00585">
    <property type="entry name" value="mutl"/>
    <property type="match status" value="1"/>
</dbReference>